<feature type="region of interest" description="Disordered" evidence="5">
    <location>
        <begin position="313"/>
        <end position="334"/>
    </location>
</feature>
<keyword evidence="3 6" id="KW-1133">Transmembrane helix</keyword>
<feature type="transmembrane region" description="Helical" evidence="6">
    <location>
        <begin position="111"/>
        <end position="128"/>
    </location>
</feature>
<organism evidence="8 9">
    <name type="scientific">Rhizoclosmatium globosum</name>
    <dbReference type="NCBI Taxonomy" id="329046"/>
    <lineage>
        <taxon>Eukaryota</taxon>
        <taxon>Fungi</taxon>
        <taxon>Fungi incertae sedis</taxon>
        <taxon>Chytridiomycota</taxon>
        <taxon>Chytridiomycota incertae sedis</taxon>
        <taxon>Chytridiomycetes</taxon>
        <taxon>Chytridiales</taxon>
        <taxon>Chytriomycetaceae</taxon>
        <taxon>Rhizoclosmatium</taxon>
    </lineage>
</organism>
<evidence type="ECO:0000313" key="8">
    <source>
        <dbReference type="EMBL" id="ORY50975.1"/>
    </source>
</evidence>
<dbReference type="Pfam" id="PF03151">
    <property type="entry name" value="TPT"/>
    <property type="match status" value="1"/>
</dbReference>
<dbReference type="InterPro" id="IPR037185">
    <property type="entry name" value="EmrE-like"/>
</dbReference>
<proteinExistence type="predicted"/>
<dbReference type="SUPFAM" id="SSF103481">
    <property type="entry name" value="Multidrug resistance efflux transporter EmrE"/>
    <property type="match status" value="1"/>
</dbReference>
<evidence type="ECO:0000256" key="2">
    <source>
        <dbReference type="ARBA" id="ARBA00022692"/>
    </source>
</evidence>
<dbReference type="OrthoDB" id="18894at2759"/>
<gene>
    <name evidence="8" type="ORF">BCR33DRAFT_762526</name>
</gene>
<comment type="subcellular location">
    <subcellularLocation>
        <location evidence="1">Membrane</location>
        <topology evidence="1">Multi-pass membrane protein</topology>
    </subcellularLocation>
</comment>
<name>A0A1Y2CXB8_9FUNG</name>
<evidence type="ECO:0000256" key="4">
    <source>
        <dbReference type="ARBA" id="ARBA00023136"/>
    </source>
</evidence>
<feature type="transmembrane region" description="Helical" evidence="6">
    <location>
        <begin position="246"/>
        <end position="269"/>
    </location>
</feature>
<dbReference type="Proteomes" id="UP000193642">
    <property type="component" value="Unassembled WGS sequence"/>
</dbReference>
<feature type="transmembrane region" description="Helical" evidence="6">
    <location>
        <begin position="14"/>
        <end position="42"/>
    </location>
</feature>
<feature type="transmembrane region" description="Helical" evidence="6">
    <location>
        <begin position="170"/>
        <end position="191"/>
    </location>
</feature>
<dbReference type="EMBL" id="MCGO01000006">
    <property type="protein sequence ID" value="ORY50975.1"/>
    <property type="molecule type" value="Genomic_DNA"/>
</dbReference>
<reference evidence="8 9" key="1">
    <citation type="submission" date="2016-07" db="EMBL/GenBank/DDBJ databases">
        <title>Pervasive Adenine N6-methylation of Active Genes in Fungi.</title>
        <authorList>
            <consortium name="DOE Joint Genome Institute"/>
            <person name="Mondo S.J."/>
            <person name="Dannebaum R.O."/>
            <person name="Kuo R.C."/>
            <person name="Labutti K."/>
            <person name="Haridas S."/>
            <person name="Kuo A."/>
            <person name="Salamov A."/>
            <person name="Ahrendt S.R."/>
            <person name="Lipzen A."/>
            <person name="Sullivan W."/>
            <person name="Andreopoulos W.B."/>
            <person name="Clum A."/>
            <person name="Lindquist E."/>
            <person name="Daum C."/>
            <person name="Ramamoorthy G.K."/>
            <person name="Gryganskyi A."/>
            <person name="Culley D."/>
            <person name="Magnuson J.K."/>
            <person name="James T.Y."/>
            <person name="O'Malley M.A."/>
            <person name="Stajich J.E."/>
            <person name="Spatafora J.W."/>
            <person name="Visel A."/>
            <person name="Grigoriev I.V."/>
        </authorList>
    </citation>
    <scope>NUCLEOTIDE SEQUENCE [LARGE SCALE GENOMIC DNA]</scope>
    <source>
        <strain evidence="8 9">JEL800</strain>
    </source>
</reference>
<evidence type="ECO:0000313" key="9">
    <source>
        <dbReference type="Proteomes" id="UP000193642"/>
    </source>
</evidence>
<feature type="transmembrane region" description="Helical" evidence="6">
    <location>
        <begin position="211"/>
        <end position="234"/>
    </location>
</feature>
<evidence type="ECO:0000256" key="3">
    <source>
        <dbReference type="ARBA" id="ARBA00022989"/>
    </source>
</evidence>
<sequence length="380" mass="41271">MYNKWLFSRDHMNFAYPLFTSMIHMVMQFLLSGFCLTFLWPSMRPTHLPSTQDYLLKVLPCGIATGLDIGLSNSSLKVISLSFYTMVKSGAPVFVLLFAFLFGLEKPTWKLTFIILLIVSGVLLMVSGETKFNMSGYIEIQTATVLAGFRWSITQILLAKSSLGMTNPLATSLFLSPLMAASLAVASLVGGEDWGKLAKEFGTGGGAGGTLRTVSGGQLAGMLAFGGALAFLMVMAEFQLIRHTSVVTFSVSGVLKEVLTIGISMMVFADGEFTLMKGLGFVLSLVGIGIYNYVRIFGSDEDGISEDDLGDVRRRRRSTDDSNDDGDALLDSDDDNDVVASLYGMDSYASALVGEHGSLDISRHDHNRLSSFEMEVFSNK</sequence>
<comment type="caution">
    <text evidence="8">The sequence shown here is derived from an EMBL/GenBank/DDBJ whole genome shotgun (WGS) entry which is preliminary data.</text>
</comment>
<dbReference type="GO" id="GO:0016020">
    <property type="term" value="C:membrane"/>
    <property type="evidence" value="ECO:0007669"/>
    <property type="project" value="UniProtKB-SubCell"/>
</dbReference>
<feature type="transmembrane region" description="Helical" evidence="6">
    <location>
        <begin position="83"/>
        <end position="104"/>
    </location>
</feature>
<feature type="domain" description="Sugar phosphate transporter" evidence="7">
    <location>
        <begin position="13"/>
        <end position="292"/>
    </location>
</feature>
<evidence type="ECO:0000256" key="5">
    <source>
        <dbReference type="SAM" id="MobiDB-lite"/>
    </source>
</evidence>
<evidence type="ECO:0000256" key="1">
    <source>
        <dbReference type="ARBA" id="ARBA00004141"/>
    </source>
</evidence>
<keyword evidence="2 6" id="KW-0812">Transmembrane</keyword>
<dbReference type="AlphaFoldDB" id="A0A1Y2CXB8"/>
<dbReference type="InterPro" id="IPR004853">
    <property type="entry name" value="Sugar_P_trans_dom"/>
</dbReference>
<evidence type="ECO:0000256" key="6">
    <source>
        <dbReference type="SAM" id="Phobius"/>
    </source>
</evidence>
<keyword evidence="9" id="KW-1185">Reference proteome</keyword>
<feature type="transmembrane region" description="Helical" evidence="6">
    <location>
        <begin position="275"/>
        <end position="294"/>
    </location>
</feature>
<accession>A0A1Y2CXB8</accession>
<dbReference type="PANTHER" id="PTHR11132">
    <property type="entry name" value="SOLUTE CARRIER FAMILY 35"/>
    <property type="match status" value="1"/>
</dbReference>
<dbReference type="InterPro" id="IPR050186">
    <property type="entry name" value="TPT_transporter"/>
</dbReference>
<dbReference type="STRING" id="329046.A0A1Y2CXB8"/>
<keyword evidence="4 6" id="KW-0472">Membrane</keyword>
<evidence type="ECO:0000259" key="7">
    <source>
        <dbReference type="Pfam" id="PF03151"/>
    </source>
</evidence>
<feature type="compositionally biased region" description="Acidic residues" evidence="5">
    <location>
        <begin position="321"/>
        <end position="334"/>
    </location>
</feature>
<protein>
    <submittedName>
        <fullName evidence="8">TPT-domain-containing protein</fullName>
    </submittedName>
</protein>